<dbReference type="InterPro" id="IPR002885">
    <property type="entry name" value="PPR_rpt"/>
</dbReference>
<dbReference type="PANTHER" id="PTHR46128:SF82">
    <property type="entry name" value="PENTACOTRIPEPTIDE-REPEAT REGION OF PRORP DOMAIN-CONTAINING PROTEIN"/>
    <property type="match status" value="1"/>
</dbReference>
<feature type="region of interest" description="Disordered" evidence="3">
    <location>
        <begin position="380"/>
        <end position="453"/>
    </location>
</feature>
<dbReference type="EMBL" id="KB706724">
    <property type="protein sequence ID" value="EMR66034.1"/>
    <property type="molecule type" value="Genomic_DNA"/>
</dbReference>
<evidence type="ECO:0000313" key="4">
    <source>
        <dbReference type="EMBL" id="EMR66034.1"/>
    </source>
</evidence>
<dbReference type="InterPro" id="IPR011990">
    <property type="entry name" value="TPR-like_helical_dom_sf"/>
</dbReference>
<evidence type="ECO:0000256" key="1">
    <source>
        <dbReference type="ARBA" id="ARBA00007626"/>
    </source>
</evidence>
<protein>
    <submittedName>
        <fullName evidence="4">Putative pentatricopeptide repeat protein</fullName>
    </submittedName>
</protein>
<dbReference type="OrthoDB" id="185373at2759"/>
<name>M7SI86_EUTLA</name>
<sequence>MQQIASRFAKSSAHKLQAADVICSLTDIPGFDINLPAPASVCTSLLTLDVSDSIPEGQAEPDELFKLLLEHGFRPNLLALTALMHPHVFSILLNGSKHAFDIPSVRKIIEMVFSRDAWTGIIVDDFIDLMFRENEARPLQKFFTSPLENVIAERGVVPRNATLITDLADALRPLPDHLLFKPTSHTLLLLLAAHVRSINNPSKVIRQYRHFNQLIKSRDSVATQLIADKGTKIYDIFLRAMMQFRESLKAPMSIIYNMMTSAEREKKHTGRNIYHPFPSVHTWTILLNGFKNHKHIRGAVNVLNMMIQLGNVQPNLVTWNALINAFAQVGDVQGAVRTMALLEQGGLSSDDRTVEAFNAFSRARREKAIQLLEEARKEPVNNFGDPGTVLGDGGGGGNGMVRSGIHFPRRSWESSDFSTDRHPRDPRSGPLDGGGGAPPLEPSLAQRLARARKDWDRDAADIVQRSDLPFP</sequence>
<dbReference type="PANTHER" id="PTHR46128">
    <property type="entry name" value="MITOCHONDRIAL GROUP I INTRON SPLICING FACTOR CCM1"/>
    <property type="match status" value="1"/>
</dbReference>
<evidence type="ECO:0000256" key="3">
    <source>
        <dbReference type="SAM" id="MobiDB-lite"/>
    </source>
</evidence>
<accession>M7SI86</accession>
<dbReference type="NCBIfam" id="TIGR00756">
    <property type="entry name" value="PPR"/>
    <property type="match status" value="1"/>
</dbReference>
<organism evidence="4 5">
    <name type="scientific">Eutypa lata (strain UCR-EL1)</name>
    <name type="common">Grapevine dieback disease fungus</name>
    <name type="synonym">Eutypa armeniacae</name>
    <dbReference type="NCBI Taxonomy" id="1287681"/>
    <lineage>
        <taxon>Eukaryota</taxon>
        <taxon>Fungi</taxon>
        <taxon>Dikarya</taxon>
        <taxon>Ascomycota</taxon>
        <taxon>Pezizomycotina</taxon>
        <taxon>Sordariomycetes</taxon>
        <taxon>Xylariomycetidae</taxon>
        <taxon>Xylariales</taxon>
        <taxon>Diatrypaceae</taxon>
        <taxon>Eutypa</taxon>
    </lineage>
</organism>
<dbReference type="KEGG" id="ela:UCREL1_6976"/>
<dbReference type="HOGENOM" id="CLU_580063_0_0_1"/>
<dbReference type="STRING" id="1287681.M7SI86"/>
<reference evidence="5" key="1">
    <citation type="journal article" date="2013" name="Genome Announc.">
        <title>Draft genome sequence of the grapevine dieback fungus Eutypa lata UCR-EL1.</title>
        <authorList>
            <person name="Blanco-Ulate B."/>
            <person name="Rolshausen P.E."/>
            <person name="Cantu D."/>
        </authorList>
    </citation>
    <scope>NUCLEOTIDE SEQUENCE [LARGE SCALE GENOMIC DNA]</scope>
    <source>
        <strain evidence="5">UCR-EL1</strain>
    </source>
</reference>
<feature type="repeat" description="PPR" evidence="2">
    <location>
        <begin position="315"/>
        <end position="349"/>
    </location>
</feature>
<dbReference type="Proteomes" id="UP000012174">
    <property type="component" value="Unassembled WGS sequence"/>
</dbReference>
<dbReference type="InterPro" id="IPR050872">
    <property type="entry name" value="PPR_P_subfamily"/>
</dbReference>
<proteinExistence type="inferred from homology"/>
<comment type="similarity">
    <text evidence="1">Belongs to the PPR family. P subfamily.</text>
</comment>
<keyword evidence="5" id="KW-1185">Reference proteome</keyword>
<feature type="compositionally biased region" description="Basic and acidic residues" evidence="3">
    <location>
        <begin position="410"/>
        <end position="427"/>
    </location>
</feature>
<evidence type="ECO:0000313" key="5">
    <source>
        <dbReference type="Proteomes" id="UP000012174"/>
    </source>
</evidence>
<dbReference type="Pfam" id="PF13812">
    <property type="entry name" value="PPR_3"/>
    <property type="match status" value="1"/>
</dbReference>
<dbReference type="PROSITE" id="PS51375">
    <property type="entry name" value="PPR"/>
    <property type="match status" value="1"/>
</dbReference>
<dbReference type="Gene3D" id="1.25.40.10">
    <property type="entry name" value="Tetratricopeptide repeat domain"/>
    <property type="match status" value="1"/>
</dbReference>
<dbReference type="AlphaFoldDB" id="M7SI86"/>
<feature type="compositionally biased region" description="Gly residues" evidence="3">
    <location>
        <begin position="390"/>
        <end position="399"/>
    </location>
</feature>
<dbReference type="eggNOG" id="KOG4197">
    <property type="taxonomic scope" value="Eukaryota"/>
</dbReference>
<evidence type="ECO:0000256" key="2">
    <source>
        <dbReference type="PROSITE-ProRule" id="PRU00708"/>
    </source>
</evidence>
<gene>
    <name evidence="4" type="ORF">UCREL1_6976</name>
</gene>